<evidence type="ECO:0008006" key="3">
    <source>
        <dbReference type="Google" id="ProtNLM"/>
    </source>
</evidence>
<evidence type="ECO:0000313" key="1">
    <source>
        <dbReference type="EMBL" id="QEL21113.1"/>
    </source>
</evidence>
<protein>
    <recommendedName>
        <fullName evidence="3">SMI1/KNR4 family protein</fullName>
    </recommendedName>
</protein>
<name>A0A5C1ASP2_9BACT</name>
<evidence type="ECO:0000313" key="2">
    <source>
        <dbReference type="Proteomes" id="UP000324974"/>
    </source>
</evidence>
<dbReference type="AlphaFoldDB" id="A0A5C1ASP2"/>
<reference evidence="2" key="1">
    <citation type="submission" date="2019-08" db="EMBL/GenBank/DDBJ databases">
        <title>Limnoglobus roseus gen. nov., sp. nov., a novel freshwater planctomycete with a giant genome from the family Gemmataceae.</title>
        <authorList>
            <person name="Kulichevskaya I.S."/>
            <person name="Naumoff D.G."/>
            <person name="Miroshnikov K."/>
            <person name="Ivanova A."/>
            <person name="Philippov D.A."/>
            <person name="Hakobyan A."/>
            <person name="Rijpstra I.C."/>
            <person name="Sinninghe Damste J.S."/>
            <person name="Liesack W."/>
            <person name="Dedysh S.N."/>
        </authorList>
    </citation>
    <scope>NUCLEOTIDE SEQUENCE [LARGE SCALE GENOMIC DNA]</scope>
    <source>
        <strain evidence="2">PX52</strain>
    </source>
</reference>
<dbReference type="Proteomes" id="UP000324974">
    <property type="component" value="Chromosome"/>
</dbReference>
<keyword evidence="2" id="KW-1185">Reference proteome</keyword>
<dbReference type="EMBL" id="CP042425">
    <property type="protein sequence ID" value="QEL21113.1"/>
    <property type="molecule type" value="Genomic_DNA"/>
</dbReference>
<proteinExistence type="predicted"/>
<accession>A0A5C1ASP2</accession>
<sequence>MTEQEWQGAANPDDLLSHLGDKRSRRKSRLLACACCQRMGEHIPEEFHEMLVTAEAYADRRVKKHELPSHIKKFRHLDRAAGAVTLVAYRNGSLASLRLAMGQARWVLAEHGHGSHFGVPLAVESAVQANLLRDIFGNPFRPVAFEAGWRTGTVLGLAEGVYEERAWDRLPILADALEDAGCESEEILGHLRGEGPHARGCWALDLVLGKE</sequence>
<dbReference type="KEGG" id="lrs:PX52LOC_08243"/>
<organism evidence="1 2">
    <name type="scientific">Limnoglobus roseus</name>
    <dbReference type="NCBI Taxonomy" id="2598579"/>
    <lineage>
        <taxon>Bacteria</taxon>
        <taxon>Pseudomonadati</taxon>
        <taxon>Planctomycetota</taxon>
        <taxon>Planctomycetia</taxon>
        <taxon>Gemmatales</taxon>
        <taxon>Gemmataceae</taxon>
        <taxon>Limnoglobus</taxon>
    </lineage>
</organism>
<gene>
    <name evidence="1" type="ORF">PX52LOC_08243</name>
</gene>